<accession>A0A9D3SPT7</accession>
<protein>
    <submittedName>
        <fullName evidence="1">Uncharacterized protein</fullName>
    </submittedName>
</protein>
<dbReference type="EMBL" id="JAHKSW010000005">
    <property type="protein sequence ID" value="KAG7332751.1"/>
    <property type="molecule type" value="Genomic_DNA"/>
</dbReference>
<sequence length="101" mass="11220">MSASHDNGSRARCRLRLAIDPSLSASSRASESRTDNEGQALNTLQQQCLSTRVEDEATDVRIEIFGRVRAWNAVAEQDPSEKNGAEKKTRFINVSGWFSVH</sequence>
<evidence type="ECO:0000313" key="1">
    <source>
        <dbReference type="EMBL" id="KAG7332751.1"/>
    </source>
</evidence>
<dbReference type="Proteomes" id="UP000824219">
    <property type="component" value="Linkage Group LG05"/>
</dbReference>
<keyword evidence="2" id="KW-1185">Reference proteome</keyword>
<proteinExistence type="predicted"/>
<dbReference type="AlphaFoldDB" id="A0A9D3SPT7"/>
<gene>
    <name evidence="1" type="ORF">KOW79_004585</name>
</gene>
<evidence type="ECO:0000313" key="2">
    <source>
        <dbReference type="Proteomes" id="UP000824219"/>
    </source>
</evidence>
<comment type="caution">
    <text evidence="1">The sequence shown here is derived from an EMBL/GenBank/DDBJ whole genome shotgun (WGS) entry which is preliminary data.</text>
</comment>
<organism evidence="1 2">
    <name type="scientific">Hemibagrus wyckioides</name>
    <dbReference type="NCBI Taxonomy" id="337641"/>
    <lineage>
        <taxon>Eukaryota</taxon>
        <taxon>Metazoa</taxon>
        <taxon>Chordata</taxon>
        <taxon>Craniata</taxon>
        <taxon>Vertebrata</taxon>
        <taxon>Euteleostomi</taxon>
        <taxon>Actinopterygii</taxon>
        <taxon>Neopterygii</taxon>
        <taxon>Teleostei</taxon>
        <taxon>Ostariophysi</taxon>
        <taxon>Siluriformes</taxon>
        <taxon>Bagridae</taxon>
        <taxon>Hemibagrus</taxon>
    </lineage>
</organism>
<reference evidence="1 2" key="1">
    <citation type="submission" date="2021-06" db="EMBL/GenBank/DDBJ databases">
        <title>Chromosome-level genome assembly of the red-tail catfish (Hemibagrus wyckioides).</title>
        <authorList>
            <person name="Shao F."/>
        </authorList>
    </citation>
    <scope>NUCLEOTIDE SEQUENCE [LARGE SCALE GENOMIC DNA]</scope>
    <source>
        <strain evidence="1">EC202008001</strain>
        <tissue evidence="1">Blood</tissue>
    </source>
</reference>
<name>A0A9D3SPT7_9TELE</name>